<dbReference type="Gene3D" id="3.30.420.40">
    <property type="match status" value="1"/>
</dbReference>
<feature type="domain" description="Ppx/GppA phosphatase N-terminal" evidence="1">
    <location>
        <begin position="24"/>
        <end position="291"/>
    </location>
</feature>
<organism evidence="2 3">
    <name type="scientific">Vulcanimicrobium alpinum</name>
    <dbReference type="NCBI Taxonomy" id="3016050"/>
    <lineage>
        <taxon>Bacteria</taxon>
        <taxon>Bacillati</taxon>
        <taxon>Vulcanimicrobiota</taxon>
        <taxon>Vulcanimicrobiia</taxon>
        <taxon>Vulcanimicrobiales</taxon>
        <taxon>Vulcanimicrobiaceae</taxon>
        <taxon>Vulcanimicrobium</taxon>
    </lineage>
</organism>
<keyword evidence="3" id="KW-1185">Reference proteome</keyword>
<dbReference type="EMBL" id="AP025523">
    <property type="protein sequence ID" value="BDE06946.1"/>
    <property type="molecule type" value="Genomic_DNA"/>
</dbReference>
<protein>
    <submittedName>
        <fullName evidence="2">Hydrolase</fullName>
    </submittedName>
</protein>
<dbReference type="KEGG" id="vab:WPS_22220"/>
<name>A0AAN1XX10_UNVUL</name>
<dbReference type="PANTHER" id="PTHR30005">
    <property type="entry name" value="EXOPOLYPHOSPHATASE"/>
    <property type="match status" value="1"/>
</dbReference>
<dbReference type="InterPro" id="IPR050273">
    <property type="entry name" value="GppA/Ppx_hydrolase"/>
</dbReference>
<dbReference type="CDD" id="cd24054">
    <property type="entry name" value="ASKHA_NBD_AaPPX-GppA_MtPPX2-like"/>
    <property type="match status" value="1"/>
</dbReference>
<dbReference type="PANTHER" id="PTHR30005:SF13">
    <property type="entry name" value="EXOPOLYPHOSPHATASE 2"/>
    <property type="match status" value="1"/>
</dbReference>
<gene>
    <name evidence="2" type="ORF">WPS_22220</name>
</gene>
<proteinExistence type="predicted"/>
<sequence>MTRALISIGTNSTRLLVQDGERRVAAESRGTRIGTGIGSTGALDPAARARTLEAIDAYVAIAREAGAGEIDAIATSALRRASDADAFGDDVERRVGIAPRILSGDEEATYSYLGATRTHDGAGPLGVLDVGGGSSELAVDTPAHARAAGTVRSTQSVEIGAVRLSERHQALLGTHALLGAERAAVEGSARSDAQTLLLPFASAGTIAELIVVGGTAFTAAAMVAGGLPDGAVLARADVATLIDALFARDLEGRRALPHIRPQRADILPAGLLVIDEACRLLSVDRFTVSESDLLLGYLTSPAFRAAAFAKR</sequence>
<dbReference type="GO" id="GO:0016462">
    <property type="term" value="F:pyrophosphatase activity"/>
    <property type="evidence" value="ECO:0007669"/>
    <property type="project" value="TreeGrafter"/>
</dbReference>
<accession>A0AAN1XX10</accession>
<evidence type="ECO:0000313" key="3">
    <source>
        <dbReference type="Proteomes" id="UP001317532"/>
    </source>
</evidence>
<evidence type="ECO:0000313" key="2">
    <source>
        <dbReference type="EMBL" id="BDE06946.1"/>
    </source>
</evidence>
<dbReference type="Gene3D" id="3.30.420.150">
    <property type="entry name" value="Exopolyphosphatase. Domain 2"/>
    <property type="match status" value="1"/>
</dbReference>
<keyword evidence="2" id="KW-0378">Hydrolase</keyword>
<reference evidence="2 3" key="1">
    <citation type="journal article" date="2022" name="ISME Commun">
        <title>Vulcanimicrobium alpinus gen. nov. sp. nov., the first cultivated representative of the candidate phylum 'Eremiobacterota', is a metabolically versatile aerobic anoxygenic phototroph.</title>
        <authorList>
            <person name="Yabe S."/>
            <person name="Muto K."/>
            <person name="Abe K."/>
            <person name="Yokota A."/>
            <person name="Staudigel H."/>
            <person name="Tebo B.M."/>
        </authorList>
    </citation>
    <scope>NUCLEOTIDE SEQUENCE [LARGE SCALE GENOMIC DNA]</scope>
    <source>
        <strain evidence="2 3">WC8-2</strain>
    </source>
</reference>
<dbReference type="InterPro" id="IPR003695">
    <property type="entry name" value="Ppx_GppA_N"/>
</dbReference>
<evidence type="ECO:0000259" key="1">
    <source>
        <dbReference type="Pfam" id="PF02541"/>
    </source>
</evidence>
<dbReference type="RefSeq" id="WP_317994572.1">
    <property type="nucleotide sequence ID" value="NZ_AP025523.1"/>
</dbReference>
<dbReference type="Pfam" id="PF02541">
    <property type="entry name" value="Ppx-GppA"/>
    <property type="match status" value="1"/>
</dbReference>
<dbReference type="SUPFAM" id="SSF53067">
    <property type="entry name" value="Actin-like ATPase domain"/>
    <property type="match status" value="2"/>
</dbReference>
<dbReference type="AlphaFoldDB" id="A0AAN1XX10"/>
<dbReference type="InterPro" id="IPR043129">
    <property type="entry name" value="ATPase_NBD"/>
</dbReference>
<dbReference type="Proteomes" id="UP001317532">
    <property type="component" value="Chromosome"/>
</dbReference>